<dbReference type="EMBL" id="KB097639">
    <property type="protein sequence ID" value="ESN93100.1"/>
    <property type="molecule type" value="Genomic_DNA"/>
</dbReference>
<dbReference type="SUPFAM" id="SSF50729">
    <property type="entry name" value="PH domain-like"/>
    <property type="match status" value="1"/>
</dbReference>
<dbReference type="OMA" id="KYTERAH"/>
<reference evidence="6" key="3">
    <citation type="submission" date="2015-06" db="UniProtKB">
        <authorList>
            <consortium name="EnsemblMetazoa"/>
        </authorList>
    </citation>
    <scope>IDENTIFICATION</scope>
</reference>
<organism evidence="6 7">
    <name type="scientific">Helobdella robusta</name>
    <name type="common">Californian leech</name>
    <dbReference type="NCBI Taxonomy" id="6412"/>
    <lineage>
        <taxon>Eukaryota</taxon>
        <taxon>Metazoa</taxon>
        <taxon>Spiralia</taxon>
        <taxon>Lophotrochozoa</taxon>
        <taxon>Annelida</taxon>
        <taxon>Clitellata</taxon>
        <taxon>Hirudinea</taxon>
        <taxon>Rhynchobdellida</taxon>
        <taxon>Glossiphoniidae</taxon>
        <taxon>Helobdella</taxon>
    </lineage>
</organism>
<dbReference type="FunCoup" id="T1FZW6">
    <property type="interactions" value="17"/>
</dbReference>
<dbReference type="Pfam" id="PF00621">
    <property type="entry name" value="RhoGEF"/>
    <property type="match status" value="1"/>
</dbReference>
<dbReference type="STRING" id="6412.T1FZW6"/>
<comment type="subcellular location">
    <subcellularLocation>
        <location evidence="1">Cytoplasm</location>
    </subcellularLocation>
</comment>
<dbReference type="Pfam" id="PF22697">
    <property type="entry name" value="SOS1_NGEF_PH"/>
    <property type="match status" value="1"/>
</dbReference>
<evidence type="ECO:0000256" key="3">
    <source>
        <dbReference type="ARBA" id="ARBA00022658"/>
    </source>
</evidence>
<dbReference type="PROSITE" id="PS00741">
    <property type="entry name" value="DH_1"/>
    <property type="match status" value="1"/>
</dbReference>
<dbReference type="PANTHER" id="PTHR22826:SF106">
    <property type="entry name" value="TRIO, ISOFORM A"/>
    <property type="match status" value="1"/>
</dbReference>
<sequence length="259" mass="30407">FVIMELVETEKDYVKDLGSVVEGYIATIQSADPTSLPSSLQGKDKIVFGNIHQIYDWHKETFQQEIEKCLEDEEKVGSVFTRYERRLYMYVKYCENKPKSEYVVAENTDYFEDMRQKLGHRLQLADLLIKPVQRIMKYQLLLKDILKYTERAHLNTTDLEKALKVMHVVPKAADDMMNVGRLQGFDGKVTAQGKLLLQDTLQVCEMKDSKVMMMRERRVFLFEQIIIFSEVVEKKKNMASYIYKNSIKVLLFSNCHYII</sequence>
<evidence type="ECO:0000259" key="4">
    <source>
        <dbReference type="PROSITE" id="PS50010"/>
    </source>
</evidence>
<dbReference type="GO" id="GO:0005737">
    <property type="term" value="C:cytoplasm"/>
    <property type="evidence" value="ECO:0007669"/>
    <property type="project" value="UniProtKB-SubCell"/>
</dbReference>
<dbReference type="GeneID" id="20214364"/>
<dbReference type="FunFam" id="1.20.900.10:FF:000008">
    <property type="entry name" value="rho guanine nucleotide exchange factor 25"/>
    <property type="match status" value="1"/>
</dbReference>
<dbReference type="eggNOG" id="KOG4240">
    <property type="taxonomic scope" value="Eukaryota"/>
</dbReference>
<dbReference type="InterPro" id="IPR035899">
    <property type="entry name" value="DBL_dom_sf"/>
</dbReference>
<dbReference type="InterPro" id="IPR001331">
    <property type="entry name" value="GDS_CDC24_CS"/>
</dbReference>
<dbReference type="EMBL" id="AMQM01002001">
    <property type="status" value="NOT_ANNOTATED_CDS"/>
    <property type="molecule type" value="Genomic_DNA"/>
</dbReference>
<dbReference type="HOGENOM" id="CLU_001356_4_0_1"/>
<dbReference type="AlphaFoldDB" id="T1FZW6"/>
<protein>
    <recommendedName>
        <fullName evidence="4">DH domain-containing protein</fullName>
    </recommendedName>
</protein>
<dbReference type="Proteomes" id="UP000015101">
    <property type="component" value="Unassembled WGS sequence"/>
</dbReference>
<evidence type="ECO:0000313" key="5">
    <source>
        <dbReference type="EMBL" id="ESN93100.1"/>
    </source>
</evidence>
<dbReference type="Gene3D" id="1.20.900.10">
    <property type="entry name" value="Dbl homology (DH) domain"/>
    <property type="match status" value="1"/>
</dbReference>
<proteinExistence type="predicted"/>
<dbReference type="PROSITE" id="PS50010">
    <property type="entry name" value="DH_2"/>
    <property type="match status" value="1"/>
</dbReference>
<feature type="domain" description="DH" evidence="4">
    <location>
        <begin position="1"/>
        <end position="176"/>
    </location>
</feature>
<dbReference type="InterPro" id="IPR011993">
    <property type="entry name" value="PH-like_dom_sf"/>
</dbReference>
<dbReference type="CTD" id="20214364"/>
<dbReference type="SUPFAM" id="SSF48065">
    <property type="entry name" value="DBL homology domain (DH-domain)"/>
    <property type="match status" value="1"/>
</dbReference>
<evidence type="ECO:0000256" key="2">
    <source>
        <dbReference type="ARBA" id="ARBA00022490"/>
    </source>
</evidence>
<keyword evidence="3" id="KW-0344">Guanine-nucleotide releasing factor</keyword>
<evidence type="ECO:0000313" key="6">
    <source>
        <dbReference type="EnsemblMetazoa" id="HelroP69535"/>
    </source>
</evidence>
<dbReference type="RefSeq" id="XP_009028841.1">
    <property type="nucleotide sequence ID" value="XM_009030593.1"/>
</dbReference>
<name>T1FZW6_HELRO</name>
<reference evidence="5 7" key="2">
    <citation type="journal article" date="2013" name="Nature">
        <title>Insights into bilaterian evolution from three spiralian genomes.</title>
        <authorList>
            <person name="Simakov O."/>
            <person name="Marletaz F."/>
            <person name="Cho S.J."/>
            <person name="Edsinger-Gonzales E."/>
            <person name="Havlak P."/>
            <person name="Hellsten U."/>
            <person name="Kuo D.H."/>
            <person name="Larsson T."/>
            <person name="Lv J."/>
            <person name="Arendt D."/>
            <person name="Savage R."/>
            <person name="Osoegawa K."/>
            <person name="de Jong P."/>
            <person name="Grimwood J."/>
            <person name="Chapman J.A."/>
            <person name="Shapiro H."/>
            <person name="Aerts A."/>
            <person name="Otillar R.P."/>
            <person name="Terry A.Y."/>
            <person name="Boore J.L."/>
            <person name="Grigoriev I.V."/>
            <person name="Lindberg D.R."/>
            <person name="Seaver E.C."/>
            <person name="Weisblat D.A."/>
            <person name="Putnam N.H."/>
            <person name="Rokhsar D.S."/>
        </authorList>
    </citation>
    <scope>NUCLEOTIDE SEQUENCE</scope>
</reference>
<dbReference type="KEGG" id="hro:HELRODRAFT_69535"/>
<dbReference type="InterPro" id="IPR000219">
    <property type="entry name" value="DH_dom"/>
</dbReference>
<reference evidence="7" key="1">
    <citation type="submission" date="2012-12" db="EMBL/GenBank/DDBJ databases">
        <authorList>
            <person name="Hellsten U."/>
            <person name="Grimwood J."/>
            <person name="Chapman J.A."/>
            <person name="Shapiro H."/>
            <person name="Aerts A."/>
            <person name="Otillar R.P."/>
            <person name="Terry A.Y."/>
            <person name="Boore J.L."/>
            <person name="Simakov O."/>
            <person name="Marletaz F."/>
            <person name="Cho S.-J."/>
            <person name="Edsinger-Gonzales E."/>
            <person name="Havlak P."/>
            <person name="Kuo D.-H."/>
            <person name="Larsson T."/>
            <person name="Lv J."/>
            <person name="Arendt D."/>
            <person name="Savage R."/>
            <person name="Osoegawa K."/>
            <person name="de Jong P."/>
            <person name="Lindberg D.R."/>
            <person name="Seaver E.C."/>
            <person name="Weisblat D.A."/>
            <person name="Putnam N.H."/>
            <person name="Grigoriev I.V."/>
            <person name="Rokhsar D.S."/>
        </authorList>
    </citation>
    <scope>NUCLEOTIDE SEQUENCE</scope>
</reference>
<dbReference type="OrthoDB" id="10256089at2759"/>
<evidence type="ECO:0000313" key="7">
    <source>
        <dbReference type="Proteomes" id="UP000015101"/>
    </source>
</evidence>
<dbReference type="GO" id="GO:0035556">
    <property type="term" value="P:intracellular signal transduction"/>
    <property type="evidence" value="ECO:0007669"/>
    <property type="project" value="InterPro"/>
</dbReference>
<gene>
    <name evidence="6" type="primary">20214364</name>
    <name evidence="5" type="ORF">HELRODRAFT_69535</name>
</gene>
<keyword evidence="2" id="KW-0963">Cytoplasm</keyword>
<dbReference type="SMART" id="SM00325">
    <property type="entry name" value="RhoGEF"/>
    <property type="match status" value="1"/>
</dbReference>
<dbReference type="PANTHER" id="PTHR22826">
    <property type="entry name" value="RHO GUANINE EXCHANGE FACTOR-RELATED"/>
    <property type="match status" value="1"/>
</dbReference>
<dbReference type="InParanoid" id="T1FZW6"/>
<dbReference type="InterPro" id="IPR055251">
    <property type="entry name" value="SOS1_NGEF_PH"/>
</dbReference>
<dbReference type="GO" id="GO:0005085">
    <property type="term" value="F:guanyl-nucleotide exchange factor activity"/>
    <property type="evidence" value="ECO:0007669"/>
    <property type="project" value="UniProtKB-KW"/>
</dbReference>
<dbReference type="EnsemblMetazoa" id="HelroT69535">
    <property type="protein sequence ID" value="HelroP69535"/>
    <property type="gene ID" value="HelroG69535"/>
</dbReference>
<dbReference type="InterPro" id="IPR051336">
    <property type="entry name" value="RhoGEF_Guanine_NuclExch_SF"/>
</dbReference>
<keyword evidence="7" id="KW-1185">Reference proteome</keyword>
<evidence type="ECO:0000256" key="1">
    <source>
        <dbReference type="ARBA" id="ARBA00004496"/>
    </source>
</evidence>
<accession>T1FZW6</accession>
<dbReference type="CDD" id="cd00160">
    <property type="entry name" value="RhoGEF"/>
    <property type="match status" value="1"/>
</dbReference>
<dbReference type="Gene3D" id="2.30.29.30">
    <property type="entry name" value="Pleckstrin-homology domain (PH domain)/Phosphotyrosine-binding domain (PTB)"/>
    <property type="match status" value="1"/>
</dbReference>